<organism evidence="1 2">
    <name type="scientific">Streptomyces misionensis</name>
    <dbReference type="NCBI Taxonomy" id="67331"/>
    <lineage>
        <taxon>Bacteria</taxon>
        <taxon>Bacillati</taxon>
        <taxon>Actinomycetota</taxon>
        <taxon>Actinomycetes</taxon>
        <taxon>Kitasatosporales</taxon>
        <taxon>Streptomycetaceae</taxon>
        <taxon>Streptomyces</taxon>
    </lineage>
</organism>
<dbReference type="Proteomes" id="UP000182375">
    <property type="component" value="Unassembled WGS sequence"/>
</dbReference>
<accession>A0A1H5H680</accession>
<dbReference type="GO" id="GO:0046373">
    <property type="term" value="P:L-arabinose metabolic process"/>
    <property type="evidence" value="ECO:0007669"/>
    <property type="project" value="InterPro"/>
</dbReference>
<evidence type="ECO:0000313" key="1">
    <source>
        <dbReference type="EMBL" id="SEE23503.1"/>
    </source>
</evidence>
<reference evidence="1 2" key="1">
    <citation type="submission" date="2016-10" db="EMBL/GenBank/DDBJ databases">
        <authorList>
            <person name="de Groot N.N."/>
        </authorList>
    </citation>
    <scope>NUCLEOTIDE SEQUENCE [LARGE SCALE GENOMIC DNA]</scope>
    <source>
        <strain evidence="1 2">DSM 40306</strain>
    </source>
</reference>
<dbReference type="Gene3D" id="2.80.10.50">
    <property type="match status" value="1"/>
</dbReference>
<dbReference type="STRING" id="67331.SAMN04490357_7374"/>
<dbReference type="EMBL" id="FNTD01000004">
    <property type="protein sequence ID" value="SEE23503.1"/>
    <property type="molecule type" value="Genomic_DNA"/>
</dbReference>
<protein>
    <submittedName>
        <fullName evidence="1">Phospholipase C</fullName>
    </submittedName>
</protein>
<dbReference type="SUPFAM" id="SSF110221">
    <property type="entry name" value="AbfB domain"/>
    <property type="match status" value="1"/>
</dbReference>
<gene>
    <name evidence="1" type="ORF">SAMN04490357_7374</name>
</gene>
<dbReference type="RefSeq" id="WP_074995736.1">
    <property type="nucleotide sequence ID" value="NZ_FNTD01000004.1"/>
</dbReference>
<proteinExistence type="predicted"/>
<evidence type="ECO:0000313" key="2">
    <source>
        <dbReference type="Proteomes" id="UP000182375"/>
    </source>
</evidence>
<sequence length="168" mass="17353">MPLNANDLAYLGETPISIRSAFYQNIYLRLDGTGVVANTTPGGGKVNCQYGPGPETSFRLRSQGSGVYALESVAYPNVFLRMDASGLPGNGAGGGTVNCQYNAGVYEKFTFSAQPDGSFVTGSATFQNACLRMTPGSGVTPATGPGGTVNCQLKSVSDSGTKFILDIA</sequence>
<dbReference type="AlphaFoldDB" id="A0A1H5H680"/>
<dbReference type="InterPro" id="IPR036195">
    <property type="entry name" value="AbfB_ABD_sf"/>
</dbReference>
<name>A0A1H5H680_9ACTN</name>
<dbReference type="GeneID" id="95516361"/>
<dbReference type="GO" id="GO:0046556">
    <property type="term" value="F:alpha-L-arabinofuranosidase activity"/>
    <property type="evidence" value="ECO:0007669"/>
    <property type="project" value="InterPro"/>
</dbReference>